<keyword evidence="10" id="KW-1185">Reference proteome</keyword>
<evidence type="ECO:0000313" key="9">
    <source>
        <dbReference type="EMBL" id="MFC4561538.1"/>
    </source>
</evidence>
<evidence type="ECO:0000259" key="8">
    <source>
        <dbReference type="Pfam" id="PF01694"/>
    </source>
</evidence>
<dbReference type="EMBL" id="JBHSFQ010000004">
    <property type="protein sequence ID" value="MFC4561538.1"/>
    <property type="molecule type" value="Genomic_DNA"/>
</dbReference>
<dbReference type="PANTHER" id="PTHR43731">
    <property type="entry name" value="RHOMBOID PROTEASE"/>
    <property type="match status" value="1"/>
</dbReference>
<dbReference type="Pfam" id="PF01694">
    <property type="entry name" value="Rhomboid"/>
    <property type="match status" value="1"/>
</dbReference>
<feature type="domain" description="Peptidase S54 rhomboid" evidence="8">
    <location>
        <begin position="90"/>
        <end position="242"/>
    </location>
</feature>
<keyword evidence="6 7" id="KW-0472">Membrane</keyword>
<dbReference type="GO" id="GO:0006508">
    <property type="term" value="P:proteolysis"/>
    <property type="evidence" value="ECO:0007669"/>
    <property type="project" value="UniProtKB-KW"/>
</dbReference>
<feature type="transmembrane region" description="Helical" evidence="7">
    <location>
        <begin position="96"/>
        <end position="116"/>
    </location>
</feature>
<feature type="transmembrane region" description="Helical" evidence="7">
    <location>
        <begin position="128"/>
        <end position="146"/>
    </location>
</feature>
<reference evidence="10" key="1">
    <citation type="journal article" date="2019" name="Int. J. Syst. Evol. Microbiol.">
        <title>The Global Catalogue of Microorganisms (GCM) 10K type strain sequencing project: providing services to taxonomists for standard genome sequencing and annotation.</title>
        <authorList>
            <consortium name="The Broad Institute Genomics Platform"/>
            <consortium name="The Broad Institute Genome Sequencing Center for Infectious Disease"/>
            <person name="Wu L."/>
            <person name="Ma J."/>
        </authorList>
    </citation>
    <scope>NUCLEOTIDE SEQUENCE [LARGE SCALE GENOMIC DNA]</scope>
    <source>
        <strain evidence="10">XZYJ18</strain>
    </source>
</reference>
<gene>
    <name evidence="9" type="ORF">ACFO4E_06695</name>
</gene>
<feature type="transmembrane region" description="Helical" evidence="7">
    <location>
        <begin position="221"/>
        <end position="241"/>
    </location>
</feature>
<feature type="transmembrane region" description="Helical" evidence="7">
    <location>
        <begin position="20"/>
        <end position="42"/>
    </location>
</feature>
<dbReference type="SUPFAM" id="SSF144091">
    <property type="entry name" value="Rhomboid-like"/>
    <property type="match status" value="1"/>
</dbReference>
<dbReference type="GO" id="GO:0008233">
    <property type="term" value="F:peptidase activity"/>
    <property type="evidence" value="ECO:0007669"/>
    <property type="project" value="UniProtKB-KW"/>
</dbReference>
<proteinExistence type="inferred from homology"/>
<sequence length="255" mass="27472">MAGMPLSDDYPVRRVPVVTYLLITANVVVYLMSPMSALAVWYGGDLMARMCPVELYLLRWAAIPAELLTGDQVAGTAACGGGDFTKLPWLSSVTSMFLHGDGFHLLSNMVYLFVFGPVVEDRLGRYRYLGLYAASGIAATYAFALSTGVDDVPLVGASGAISGVLGAYLAVQSRSRVITLVFFILPVRLPGWALVATYFVLQYFLYISVSLFPGGGTDAGVAYAAHVYGFIAGVIGGLLMYRIRWRAGTRLSDVY</sequence>
<evidence type="ECO:0000256" key="2">
    <source>
        <dbReference type="ARBA" id="ARBA00009045"/>
    </source>
</evidence>
<evidence type="ECO:0000256" key="6">
    <source>
        <dbReference type="ARBA" id="ARBA00023136"/>
    </source>
</evidence>
<evidence type="ECO:0000256" key="3">
    <source>
        <dbReference type="ARBA" id="ARBA00022692"/>
    </source>
</evidence>
<accession>A0ABV9DVC0</accession>
<evidence type="ECO:0000256" key="5">
    <source>
        <dbReference type="ARBA" id="ARBA00022989"/>
    </source>
</evidence>
<evidence type="ECO:0000256" key="4">
    <source>
        <dbReference type="ARBA" id="ARBA00022801"/>
    </source>
</evidence>
<feature type="transmembrane region" description="Helical" evidence="7">
    <location>
        <begin position="152"/>
        <end position="171"/>
    </location>
</feature>
<evidence type="ECO:0000256" key="7">
    <source>
        <dbReference type="SAM" id="Phobius"/>
    </source>
</evidence>
<dbReference type="InterPro" id="IPR022764">
    <property type="entry name" value="Peptidase_S54_rhomboid_dom"/>
</dbReference>
<evidence type="ECO:0000313" key="10">
    <source>
        <dbReference type="Proteomes" id="UP001595923"/>
    </source>
</evidence>
<dbReference type="Proteomes" id="UP001595923">
    <property type="component" value="Unassembled WGS sequence"/>
</dbReference>
<dbReference type="Gene3D" id="1.20.1540.10">
    <property type="entry name" value="Rhomboid-like"/>
    <property type="match status" value="1"/>
</dbReference>
<comment type="similarity">
    <text evidence="2">Belongs to the peptidase S54 family.</text>
</comment>
<organism evidence="9 10">
    <name type="scientific">Nocardiopsis mangrovi</name>
    <dbReference type="NCBI Taxonomy" id="1179818"/>
    <lineage>
        <taxon>Bacteria</taxon>
        <taxon>Bacillati</taxon>
        <taxon>Actinomycetota</taxon>
        <taxon>Actinomycetes</taxon>
        <taxon>Streptosporangiales</taxon>
        <taxon>Nocardiopsidaceae</taxon>
        <taxon>Nocardiopsis</taxon>
    </lineage>
</organism>
<comment type="caution">
    <text evidence="9">The sequence shown here is derived from an EMBL/GenBank/DDBJ whole genome shotgun (WGS) entry which is preliminary data.</text>
</comment>
<keyword evidence="9" id="KW-0645">Protease</keyword>
<feature type="transmembrane region" description="Helical" evidence="7">
    <location>
        <begin position="178"/>
        <end position="201"/>
    </location>
</feature>
<keyword evidence="3 7" id="KW-0812">Transmembrane</keyword>
<protein>
    <submittedName>
        <fullName evidence="9">Rhomboid family intramembrane serine protease</fullName>
        <ecNumber evidence="9">3.4.21.-</ecNumber>
    </submittedName>
</protein>
<evidence type="ECO:0000256" key="1">
    <source>
        <dbReference type="ARBA" id="ARBA00004141"/>
    </source>
</evidence>
<dbReference type="PANTHER" id="PTHR43731:SF14">
    <property type="entry name" value="PRESENILIN-ASSOCIATED RHOMBOID-LIKE PROTEIN, MITOCHONDRIAL"/>
    <property type="match status" value="1"/>
</dbReference>
<keyword evidence="4 9" id="KW-0378">Hydrolase</keyword>
<dbReference type="InterPro" id="IPR050925">
    <property type="entry name" value="Rhomboid_protease_S54"/>
</dbReference>
<name>A0ABV9DVC0_9ACTN</name>
<dbReference type="EC" id="3.4.21.-" evidence="9"/>
<keyword evidence="5 7" id="KW-1133">Transmembrane helix</keyword>
<dbReference type="InterPro" id="IPR035952">
    <property type="entry name" value="Rhomboid-like_sf"/>
</dbReference>
<comment type="subcellular location">
    <subcellularLocation>
        <location evidence="1">Membrane</location>
        <topology evidence="1">Multi-pass membrane protein</topology>
    </subcellularLocation>
</comment>
<dbReference type="RefSeq" id="WP_378572149.1">
    <property type="nucleotide sequence ID" value="NZ_JBHSFQ010000004.1"/>
</dbReference>